<dbReference type="WBParaSite" id="DME_0000530401-mRNA-1">
    <property type="protein sequence ID" value="DME_0000530401-mRNA-1"/>
    <property type="gene ID" value="DME_0000530401"/>
</dbReference>
<proteinExistence type="predicted"/>
<keyword evidence="3" id="KW-1185">Reference proteome</keyword>
<sequence>MKRRLVPSSQSKLSKLHINSREEYEKYKEGFPADVKVLVCLTLTFKSFAAEPLFCYQTIAAILEETLTLFE</sequence>
<organism evidence="2 4">
    <name type="scientific">Dracunculus medinensis</name>
    <name type="common">Guinea worm</name>
    <dbReference type="NCBI Taxonomy" id="318479"/>
    <lineage>
        <taxon>Eukaryota</taxon>
        <taxon>Metazoa</taxon>
        <taxon>Ecdysozoa</taxon>
        <taxon>Nematoda</taxon>
        <taxon>Chromadorea</taxon>
        <taxon>Rhabditida</taxon>
        <taxon>Spirurina</taxon>
        <taxon>Dracunculoidea</taxon>
        <taxon>Dracunculidae</taxon>
        <taxon>Dracunculus</taxon>
    </lineage>
</organism>
<dbReference type="AlphaFoldDB" id="A0A0N4UDA8"/>
<dbReference type="Proteomes" id="UP000274756">
    <property type="component" value="Unassembled WGS sequence"/>
</dbReference>
<reference evidence="1 3" key="2">
    <citation type="submission" date="2018-11" db="EMBL/GenBank/DDBJ databases">
        <authorList>
            <consortium name="Pathogen Informatics"/>
        </authorList>
    </citation>
    <scope>NUCLEOTIDE SEQUENCE [LARGE SCALE GENOMIC DNA]</scope>
</reference>
<dbReference type="EMBL" id="UYYG01001176">
    <property type="protein sequence ID" value="VDN59130.1"/>
    <property type="molecule type" value="Genomic_DNA"/>
</dbReference>
<evidence type="ECO:0000313" key="3">
    <source>
        <dbReference type="Proteomes" id="UP000274756"/>
    </source>
</evidence>
<evidence type="ECO:0000313" key="1">
    <source>
        <dbReference type="EMBL" id="VDN59130.1"/>
    </source>
</evidence>
<gene>
    <name evidence="1" type="ORF">DME_LOCUS9103</name>
</gene>
<reference evidence="4" key="1">
    <citation type="submission" date="2017-02" db="UniProtKB">
        <authorList>
            <consortium name="WormBaseParasite"/>
        </authorList>
    </citation>
    <scope>IDENTIFICATION</scope>
</reference>
<accession>A0A0N4UDA8</accession>
<evidence type="ECO:0000313" key="2">
    <source>
        <dbReference type="Proteomes" id="UP000038040"/>
    </source>
</evidence>
<name>A0A0N4UDA8_DRAME</name>
<protein>
    <submittedName>
        <fullName evidence="1 4">Uncharacterized protein</fullName>
    </submittedName>
</protein>
<evidence type="ECO:0000313" key="4">
    <source>
        <dbReference type="WBParaSite" id="DME_0000530401-mRNA-1"/>
    </source>
</evidence>
<dbReference type="Proteomes" id="UP000038040">
    <property type="component" value="Unplaced"/>
</dbReference>